<dbReference type="RefSeq" id="WP_168380643.1">
    <property type="nucleotide sequence ID" value="NZ_PSZP01000001.1"/>
</dbReference>
<feature type="domain" description="AAA+ ATPase" evidence="14">
    <location>
        <begin position="239"/>
        <end position="422"/>
    </location>
</feature>
<dbReference type="EMBL" id="PSZP01000001">
    <property type="protein sequence ID" value="TCG12065.1"/>
    <property type="molecule type" value="Genomic_DNA"/>
</dbReference>
<comment type="caution">
    <text evidence="15">The sequence shown here is derived from an EMBL/GenBank/DDBJ whole genome shotgun (WGS) entry which is preliminary data.</text>
</comment>
<dbReference type="GO" id="GO:0030261">
    <property type="term" value="P:chromosome condensation"/>
    <property type="evidence" value="ECO:0007669"/>
    <property type="project" value="InterPro"/>
</dbReference>
<evidence type="ECO:0000256" key="11">
    <source>
        <dbReference type="ARBA" id="ARBA00023196"/>
    </source>
</evidence>
<dbReference type="SUPFAM" id="SSF47917">
    <property type="entry name" value="C-terminal domain of alpha and beta subunits of F1 ATP synthase"/>
    <property type="match status" value="1"/>
</dbReference>
<accession>A0A4R0XW02</accession>
<evidence type="ECO:0000256" key="6">
    <source>
        <dbReference type="ARBA" id="ARBA00022741"/>
    </source>
</evidence>
<dbReference type="GO" id="GO:0030527">
    <property type="term" value="F:structural constituent of chromatin"/>
    <property type="evidence" value="ECO:0007669"/>
    <property type="project" value="InterPro"/>
</dbReference>
<dbReference type="InterPro" id="IPR020003">
    <property type="entry name" value="ATPase_a/bsu_AS"/>
</dbReference>
<evidence type="ECO:0000256" key="1">
    <source>
        <dbReference type="ARBA" id="ARBA00002344"/>
    </source>
</evidence>
<keyword evidence="6" id="KW-0547">Nucleotide-binding</keyword>
<keyword evidence="5" id="KW-0813">Transport</keyword>
<dbReference type="Pfam" id="PF22919">
    <property type="entry name" value="ATP-synt_VA_C"/>
    <property type="match status" value="1"/>
</dbReference>
<organism evidence="15 16">
    <name type="scientific">Mycoplasma todarodis</name>
    <dbReference type="NCBI Taxonomy" id="1937191"/>
    <lineage>
        <taxon>Bacteria</taxon>
        <taxon>Bacillati</taxon>
        <taxon>Mycoplasmatota</taxon>
        <taxon>Mollicutes</taxon>
        <taxon>Mycoplasmataceae</taxon>
        <taxon>Mycoplasma</taxon>
    </lineage>
</organism>
<keyword evidence="12" id="KW-0066">ATP synthesis</keyword>
<evidence type="ECO:0000256" key="10">
    <source>
        <dbReference type="ARBA" id="ARBA00023136"/>
    </source>
</evidence>
<reference evidence="15 16" key="1">
    <citation type="submission" date="2018-02" db="EMBL/GenBank/DDBJ databases">
        <title>Mycoplasma marinum and Mycoplasma todarodis sp. nov., moderately halophilic and psychrotolerant mycoplasmas isolated from cephalopods.</title>
        <authorList>
            <person name="Viver T."/>
        </authorList>
    </citation>
    <scope>NUCLEOTIDE SEQUENCE [LARGE SCALE GENOMIC DNA]</scope>
    <source>
        <strain evidence="15 16">5H</strain>
    </source>
</reference>
<dbReference type="Gene3D" id="3.40.50.300">
    <property type="entry name" value="P-loop containing nucleotide triphosphate hydrolases"/>
    <property type="match status" value="1"/>
</dbReference>
<dbReference type="Proteomes" id="UP000291072">
    <property type="component" value="Unassembled WGS sequence"/>
</dbReference>
<evidence type="ECO:0000256" key="7">
    <source>
        <dbReference type="ARBA" id="ARBA00022840"/>
    </source>
</evidence>
<dbReference type="GO" id="GO:0046933">
    <property type="term" value="F:proton-transporting ATP synthase activity, rotational mechanism"/>
    <property type="evidence" value="ECO:0007669"/>
    <property type="project" value="TreeGrafter"/>
</dbReference>
<keyword evidence="8" id="KW-1278">Translocase</keyword>
<dbReference type="PANTHER" id="PTHR15184">
    <property type="entry name" value="ATP SYNTHASE"/>
    <property type="match status" value="1"/>
</dbReference>
<sequence>MANSTTKKTAAKKTTAKKTTTKKAAAKKPVAKKATTKKATTKKAAAKKPVAKRPVAKRPAVRPTVAKRPTSSTSKNHASKLAKIFVPEEFDINGYTFKKLGSIIKVDGYVCTIKIDPKAKAGLNDILIIKNKQIFLQIDSFDESGNALAFVVYANTMTTIELNDIVNTSNSNIKVPTTSFNGRVFNAMGIPVDGKGALPAKTKYISIDKKESDIHAINTEYKLHETGIKIIDLICPILTGGKAGLFGGAGVGKTVLIQELINNTPKEEQAIFIGVGERTREGLELVQEMEMTGVLEKTALVFAQMSDLPGARFNIAKVGITMAECVRDINKVNSFVFIDSIFRFVQAGMELSGQLGKTASLGGYQPTLSKEMGSIQSRINSTKNGSITSFQSVFLPADDITDPSAISIFTHLDSKIVLDRNKAAQGYYPAINPLASTSRLFDKKYIGEKHYNTANEVIRILKLHEDLQSICDMMGIDALSPEERNLFKRGNIIKAFLTQPFNVTQVFTGVKGVRVPIERVVDDFSRIVSGEFDDLDPSLFMYKGTLDEIAQLDVSLTKTVVIGMGNINE</sequence>
<dbReference type="InterPro" id="IPR000194">
    <property type="entry name" value="ATPase_F1/V1/A1_a/bsu_nucl-bd"/>
</dbReference>
<name>A0A4R0XW02_9MOLU</name>
<evidence type="ECO:0000259" key="14">
    <source>
        <dbReference type="SMART" id="SM00382"/>
    </source>
</evidence>
<evidence type="ECO:0000256" key="12">
    <source>
        <dbReference type="ARBA" id="ARBA00023310"/>
    </source>
</evidence>
<dbReference type="GO" id="GO:0003677">
    <property type="term" value="F:DNA binding"/>
    <property type="evidence" value="ECO:0007669"/>
    <property type="project" value="InterPro"/>
</dbReference>
<dbReference type="AlphaFoldDB" id="A0A4R0XW02"/>
<comment type="similarity">
    <text evidence="4">Belongs to the ATPase alpha/beta chains family.</text>
</comment>
<keyword evidence="11" id="KW-0139">CF(1)</keyword>
<dbReference type="PANTHER" id="PTHR15184:SF71">
    <property type="entry name" value="ATP SYNTHASE SUBUNIT BETA, MITOCHONDRIAL"/>
    <property type="match status" value="1"/>
</dbReference>
<evidence type="ECO:0000256" key="5">
    <source>
        <dbReference type="ARBA" id="ARBA00022448"/>
    </source>
</evidence>
<dbReference type="Pfam" id="PF07382">
    <property type="entry name" value="HC2"/>
    <property type="match status" value="1"/>
</dbReference>
<gene>
    <name evidence="15" type="ORF">C4B25_00020</name>
</gene>
<dbReference type="InterPro" id="IPR027417">
    <property type="entry name" value="P-loop_NTPase"/>
</dbReference>
<keyword evidence="10" id="KW-0472">Membrane</keyword>
<dbReference type="InterPro" id="IPR055190">
    <property type="entry name" value="ATP-synt_VA_C"/>
</dbReference>
<keyword evidence="16" id="KW-1185">Reference proteome</keyword>
<proteinExistence type="inferred from homology"/>
<dbReference type="InterPro" id="IPR050053">
    <property type="entry name" value="ATPase_alpha/beta_chains"/>
</dbReference>
<dbReference type="GO" id="GO:0045259">
    <property type="term" value="C:proton-transporting ATP synthase complex"/>
    <property type="evidence" value="ECO:0007669"/>
    <property type="project" value="UniProtKB-KW"/>
</dbReference>
<comment type="similarity">
    <text evidence="3">Belongs to the histone H1/H5 family. HCT subfamily.</text>
</comment>
<dbReference type="SMART" id="SM00382">
    <property type="entry name" value="AAA"/>
    <property type="match status" value="1"/>
</dbReference>
<evidence type="ECO:0000256" key="4">
    <source>
        <dbReference type="ARBA" id="ARBA00008936"/>
    </source>
</evidence>
<comment type="subcellular location">
    <subcellularLocation>
        <location evidence="2">Membrane</location>
    </subcellularLocation>
</comment>
<evidence type="ECO:0000256" key="8">
    <source>
        <dbReference type="ARBA" id="ARBA00022967"/>
    </source>
</evidence>
<evidence type="ECO:0000256" key="9">
    <source>
        <dbReference type="ARBA" id="ARBA00023065"/>
    </source>
</evidence>
<dbReference type="InterPro" id="IPR009970">
    <property type="entry name" value="HC2"/>
</dbReference>
<feature type="compositionally biased region" description="Basic residues" evidence="13">
    <location>
        <begin position="9"/>
        <end position="60"/>
    </location>
</feature>
<dbReference type="SUPFAM" id="SSF52540">
    <property type="entry name" value="P-loop containing nucleoside triphosphate hydrolases"/>
    <property type="match status" value="1"/>
</dbReference>
<protein>
    <submittedName>
        <fullName evidence="15">F0F1 ATP synthase subunit beta</fullName>
    </submittedName>
</protein>
<feature type="region of interest" description="Disordered" evidence="13">
    <location>
        <begin position="1"/>
        <end position="78"/>
    </location>
</feature>
<dbReference type="Gene3D" id="1.10.1140.10">
    <property type="entry name" value="Bovine Mitochondrial F1-atpase, Atp Synthase Beta Chain, Chain D, domain 3"/>
    <property type="match status" value="1"/>
</dbReference>
<keyword evidence="9" id="KW-0406">Ion transport</keyword>
<dbReference type="Pfam" id="PF00006">
    <property type="entry name" value="ATP-synt_ab"/>
    <property type="match status" value="1"/>
</dbReference>
<evidence type="ECO:0000256" key="3">
    <source>
        <dbReference type="ARBA" id="ARBA00008424"/>
    </source>
</evidence>
<dbReference type="GO" id="GO:0005524">
    <property type="term" value="F:ATP binding"/>
    <property type="evidence" value="ECO:0007669"/>
    <property type="project" value="UniProtKB-KW"/>
</dbReference>
<dbReference type="InterPro" id="IPR003593">
    <property type="entry name" value="AAA+_ATPase"/>
</dbReference>
<evidence type="ECO:0000256" key="2">
    <source>
        <dbReference type="ARBA" id="ARBA00004370"/>
    </source>
</evidence>
<dbReference type="InterPro" id="IPR024034">
    <property type="entry name" value="ATPase_F1/V1_b/a_C"/>
</dbReference>
<evidence type="ECO:0000313" key="16">
    <source>
        <dbReference type="Proteomes" id="UP000291072"/>
    </source>
</evidence>
<dbReference type="PROSITE" id="PS00152">
    <property type="entry name" value="ATPASE_ALPHA_BETA"/>
    <property type="match status" value="1"/>
</dbReference>
<evidence type="ECO:0000256" key="13">
    <source>
        <dbReference type="SAM" id="MobiDB-lite"/>
    </source>
</evidence>
<comment type="function">
    <text evidence="1">Might have a role in establishing the nucleoid structure of elementary bodies.</text>
</comment>
<evidence type="ECO:0000313" key="15">
    <source>
        <dbReference type="EMBL" id="TCG12065.1"/>
    </source>
</evidence>
<keyword evidence="7" id="KW-0067">ATP-binding</keyword>